<keyword evidence="1" id="KW-0547">Nucleotide-binding</keyword>
<dbReference type="RefSeq" id="WP_183665581.1">
    <property type="nucleotide sequence ID" value="NZ_BAAARH010000002.1"/>
</dbReference>
<sequence length="401" mass="43219">MKTFDTAVSQDEESISFTKRRRSANVLVVTDLPGLSDEMVLLATVAGADAAVVPVAQARGEWLRDGMDLHGWDPRVVLLGPDALAAAPHSPADMLTSEWVLLGSEDHQEALLAVAARLPRMRIAIIPFAMEWLGSFLTELSRRNGESEQITFMGLAGGVGTSTTAALFAARCAGAGQSVVLVDADPLSGGIWERLSREPHQDSAWESLNRNEPVPWGVHIAEVLPHHHGVSVLTWSPEASGRGVAGNLPADFVAETIHELRSAYDCVVVDAGRISPTALQLAESSEHNVLVAHAVGLAAGQSDVLITGARFGAVPRRFGLAILGPHPKGFDAYELLERTEASFRSSLPLSKRVATMSAQGRVFEASTLGAVRPFLDDLAFATFLSEDRHFEDRRYFDERYA</sequence>
<gene>
    <name evidence="3" type="ORF">HD598_002008</name>
</gene>
<dbReference type="GO" id="GO:0016887">
    <property type="term" value="F:ATP hydrolysis activity"/>
    <property type="evidence" value="ECO:0007669"/>
    <property type="project" value="TreeGrafter"/>
</dbReference>
<dbReference type="Gene3D" id="3.40.50.300">
    <property type="entry name" value="P-loop containing nucleotide triphosphate hydrolases"/>
    <property type="match status" value="1"/>
</dbReference>
<comment type="caution">
    <text evidence="3">The sequence shown here is derived from an EMBL/GenBank/DDBJ whole genome shotgun (WGS) entry which is preliminary data.</text>
</comment>
<dbReference type="GO" id="GO:0009898">
    <property type="term" value="C:cytoplasmic side of plasma membrane"/>
    <property type="evidence" value="ECO:0007669"/>
    <property type="project" value="TreeGrafter"/>
</dbReference>
<dbReference type="AlphaFoldDB" id="A0A7W8WZF4"/>
<dbReference type="EMBL" id="JACHDR010000001">
    <property type="protein sequence ID" value="MBB5513321.1"/>
    <property type="molecule type" value="Genomic_DNA"/>
</dbReference>
<keyword evidence="2" id="KW-0067">ATP-binding</keyword>
<dbReference type="PANTHER" id="PTHR43384">
    <property type="entry name" value="SEPTUM SITE-DETERMINING PROTEIN MIND HOMOLOG, CHLOROPLASTIC-RELATED"/>
    <property type="match status" value="1"/>
</dbReference>
<dbReference type="GO" id="GO:0051782">
    <property type="term" value="P:negative regulation of cell division"/>
    <property type="evidence" value="ECO:0007669"/>
    <property type="project" value="TreeGrafter"/>
</dbReference>
<evidence type="ECO:0000256" key="1">
    <source>
        <dbReference type="ARBA" id="ARBA00022741"/>
    </source>
</evidence>
<dbReference type="GO" id="GO:0005524">
    <property type="term" value="F:ATP binding"/>
    <property type="evidence" value="ECO:0007669"/>
    <property type="project" value="UniProtKB-KW"/>
</dbReference>
<dbReference type="SUPFAM" id="SSF52540">
    <property type="entry name" value="P-loop containing nucleoside triphosphate hydrolases"/>
    <property type="match status" value="1"/>
</dbReference>
<evidence type="ECO:0000256" key="2">
    <source>
        <dbReference type="ARBA" id="ARBA00022840"/>
    </source>
</evidence>
<dbReference type="Proteomes" id="UP000580797">
    <property type="component" value="Unassembled WGS sequence"/>
</dbReference>
<dbReference type="InterPro" id="IPR027417">
    <property type="entry name" value="P-loop_NTPase"/>
</dbReference>
<evidence type="ECO:0000313" key="4">
    <source>
        <dbReference type="Proteomes" id="UP000580797"/>
    </source>
</evidence>
<name>A0A7W8WZF4_9MICC</name>
<dbReference type="GO" id="GO:0005829">
    <property type="term" value="C:cytosol"/>
    <property type="evidence" value="ECO:0007669"/>
    <property type="project" value="TreeGrafter"/>
</dbReference>
<organism evidence="3 4">
    <name type="scientific">Neomicrococcus aestuarii</name>
    <dbReference type="NCBI Taxonomy" id="556325"/>
    <lineage>
        <taxon>Bacteria</taxon>
        <taxon>Bacillati</taxon>
        <taxon>Actinomycetota</taxon>
        <taxon>Actinomycetes</taxon>
        <taxon>Micrococcales</taxon>
        <taxon>Micrococcaceae</taxon>
        <taxon>Neomicrococcus</taxon>
    </lineage>
</organism>
<accession>A0A7W8WZF4</accession>
<proteinExistence type="predicted"/>
<dbReference type="PANTHER" id="PTHR43384:SF6">
    <property type="entry name" value="SEPTUM SITE-DETERMINING PROTEIN MIND HOMOLOG, CHLOROPLASTIC"/>
    <property type="match status" value="1"/>
</dbReference>
<reference evidence="3 4" key="1">
    <citation type="submission" date="2020-08" db="EMBL/GenBank/DDBJ databases">
        <title>Sequencing the genomes of 1000 actinobacteria strains.</title>
        <authorList>
            <person name="Klenk H.-P."/>
        </authorList>
    </citation>
    <scope>NUCLEOTIDE SEQUENCE [LARGE SCALE GENOMIC DNA]</scope>
    <source>
        <strain evidence="3 4">DSM 105783</strain>
    </source>
</reference>
<dbReference type="InterPro" id="IPR050625">
    <property type="entry name" value="ParA/MinD_ATPase"/>
</dbReference>
<protein>
    <submittedName>
        <fullName evidence="3">Mrp family chromosome partitioning ATPase</fullName>
    </submittedName>
</protein>
<evidence type="ECO:0000313" key="3">
    <source>
        <dbReference type="EMBL" id="MBB5513321.1"/>
    </source>
</evidence>